<proteinExistence type="predicted"/>
<accession>A0A1V4JJY2</accession>
<sequence length="76" mass="8329">MPTHQWPPHGWAGLPPYLELLQSYLFFASARDAHGASTERAGALRETVSSPHLLILGSSSFSGVPLPCSRPLHFKF</sequence>
<gene>
    <name evidence="1" type="ORF">AV530_018903</name>
</gene>
<evidence type="ECO:0000313" key="1">
    <source>
        <dbReference type="EMBL" id="OPJ72496.1"/>
    </source>
</evidence>
<comment type="caution">
    <text evidence="1">The sequence shown here is derived from an EMBL/GenBank/DDBJ whole genome shotgun (WGS) entry which is preliminary data.</text>
</comment>
<keyword evidence="2" id="KW-1185">Reference proteome</keyword>
<organism evidence="1 2">
    <name type="scientific">Patagioenas fasciata monilis</name>
    <dbReference type="NCBI Taxonomy" id="372326"/>
    <lineage>
        <taxon>Eukaryota</taxon>
        <taxon>Metazoa</taxon>
        <taxon>Chordata</taxon>
        <taxon>Craniata</taxon>
        <taxon>Vertebrata</taxon>
        <taxon>Euteleostomi</taxon>
        <taxon>Archelosauria</taxon>
        <taxon>Archosauria</taxon>
        <taxon>Dinosauria</taxon>
        <taxon>Saurischia</taxon>
        <taxon>Theropoda</taxon>
        <taxon>Coelurosauria</taxon>
        <taxon>Aves</taxon>
        <taxon>Neognathae</taxon>
        <taxon>Neoaves</taxon>
        <taxon>Columbimorphae</taxon>
        <taxon>Columbiformes</taxon>
        <taxon>Columbidae</taxon>
        <taxon>Patagioenas</taxon>
    </lineage>
</organism>
<dbReference type="EMBL" id="LSYS01007194">
    <property type="protein sequence ID" value="OPJ72496.1"/>
    <property type="molecule type" value="Genomic_DNA"/>
</dbReference>
<dbReference type="Proteomes" id="UP000190648">
    <property type="component" value="Unassembled WGS sequence"/>
</dbReference>
<name>A0A1V4JJY2_PATFA</name>
<protein>
    <submittedName>
        <fullName evidence="1">Uncharacterized protein</fullName>
    </submittedName>
</protein>
<dbReference type="AlphaFoldDB" id="A0A1V4JJY2"/>
<evidence type="ECO:0000313" key="2">
    <source>
        <dbReference type="Proteomes" id="UP000190648"/>
    </source>
</evidence>
<reference evidence="1 2" key="1">
    <citation type="submission" date="2016-02" db="EMBL/GenBank/DDBJ databases">
        <title>Band-tailed pigeon sequencing and assembly.</title>
        <authorList>
            <person name="Soares A.E."/>
            <person name="Novak B.J."/>
            <person name="Rice E.S."/>
            <person name="O'Connell B."/>
            <person name="Chang D."/>
            <person name="Weber S."/>
            <person name="Shapiro B."/>
        </authorList>
    </citation>
    <scope>NUCLEOTIDE SEQUENCE [LARGE SCALE GENOMIC DNA]</scope>
    <source>
        <strain evidence="1">BTP2013</strain>
        <tissue evidence="1">Blood</tissue>
    </source>
</reference>